<dbReference type="PANTHER" id="PTHR43133">
    <property type="entry name" value="RNA POLYMERASE ECF-TYPE SIGMA FACTO"/>
    <property type="match status" value="1"/>
</dbReference>
<keyword evidence="4" id="KW-0238">DNA-binding</keyword>
<organism evidence="8 9">
    <name type="scientific">Mycolicibacterium peregrinum</name>
    <name type="common">Mycobacterium peregrinum</name>
    <dbReference type="NCBI Taxonomy" id="43304"/>
    <lineage>
        <taxon>Bacteria</taxon>
        <taxon>Bacillati</taxon>
        <taxon>Actinomycetota</taxon>
        <taxon>Actinomycetes</taxon>
        <taxon>Mycobacteriales</taxon>
        <taxon>Mycobacteriaceae</taxon>
        <taxon>Mycolicibacterium</taxon>
    </lineage>
</organism>
<protein>
    <submittedName>
        <fullName evidence="8">RNA polymerase subunit sigma</fullName>
    </submittedName>
</protein>
<dbReference type="GO" id="GO:0006352">
    <property type="term" value="P:DNA-templated transcription initiation"/>
    <property type="evidence" value="ECO:0007669"/>
    <property type="project" value="InterPro"/>
</dbReference>
<keyword evidence="5" id="KW-0804">Transcription</keyword>
<feature type="domain" description="RNA polymerase sigma-70 region 4" evidence="7">
    <location>
        <begin position="133"/>
        <end position="181"/>
    </location>
</feature>
<keyword evidence="2" id="KW-0805">Transcription regulation</keyword>
<dbReference type="Proteomes" id="UP000094008">
    <property type="component" value="Unassembled WGS sequence"/>
</dbReference>
<dbReference type="Pfam" id="PF04542">
    <property type="entry name" value="Sigma70_r2"/>
    <property type="match status" value="1"/>
</dbReference>
<dbReference type="InterPro" id="IPR014284">
    <property type="entry name" value="RNA_pol_sigma-70_dom"/>
</dbReference>
<evidence type="ECO:0000256" key="5">
    <source>
        <dbReference type="ARBA" id="ARBA00023163"/>
    </source>
</evidence>
<dbReference type="RefSeq" id="WP_064885180.1">
    <property type="nucleotide sequence ID" value="NZ_LZSY01000122.1"/>
</dbReference>
<dbReference type="NCBIfam" id="NF007228">
    <property type="entry name" value="PRK09646.1"/>
    <property type="match status" value="1"/>
</dbReference>
<dbReference type="NCBIfam" id="TIGR02937">
    <property type="entry name" value="sigma70-ECF"/>
    <property type="match status" value="1"/>
</dbReference>
<dbReference type="Gene3D" id="1.10.10.10">
    <property type="entry name" value="Winged helix-like DNA-binding domain superfamily/Winged helix DNA-binding domain"/>
    <property type="match status" value="1"/>
</dbReference>
<dbReference type="Gene3D" id="1.10.1740.10">
    <property type="match status" value="1"/>
</dbReference>
<dbReference type="Pfam" id="PF04545">
    <property type="entry name" value="Sigma70_r4"/>
    <property type="match status" value="1"/>
</dbReference>
<comment type="similarity">
    <text evidence="1">Belongs to the sigma-70 factor family. ECF subfamily.</text>
</comment>
<dbReference type="GO" id="GO:0003677">
    <property type="term" value="F:DNA binding"/>
    <property type="evidence" value="ECO:0007669"/>
    <property type="project" value="UniProtKB-KW"/>
</dbReference>
<keyword evidence="3" id="KW-0731">Sigma factor</keyword>
<dbReference type="PANTHER" id="PTHR43133:SF66">
    <property type="entry name" value="ECF RNA POLYMERASE SIGMA FACTOR SIGK"/>
    <property type="match status" value="1"/>
</dbReference>
<evidence type="ECO:0000313" key="8">
    <source>
        <dbReference type="EMBL" id="OBB87368.1"/>
    </source>
</evidence>
<comment type="caution">
    <text evidence="8">The sequence shown here is derived from an EMBL/GenBank/DDBJ whole genome shotgun (WGS) entry which is preliminary data.</text>
</comment>
<dbReference type="SUPFAM" id="SSF88659">
    <property type="entry name" value="Sigma3 and sigma4 domains of RNA polymerase sigma factors"/>
    <property type="match status" value="1"/>
</dbReference>
<evidence type="ECO:0000256" key="2">
    <source>
        <dbReference type="ARBA" id="ARBA00023015"/>
    </source>
</evidence>
<reference evidence="9" key="1">
    <citation type="submission" date="2016-06" db="EMBL/GenBank/DDBJ databases">
        <authorList>
            <person name="Sutton G."/>
            <person name="Brinkac L."/>
            <person name="Sanka R."/>
            <person name="Adams M."/>
            <person name="Lau E."/>
            <person name="Mehaffy C."/>
            <person name="Tameris M."/>
            <person name="Hatherill M."/>
            <person name="Hanekom W."/>
            <person name="Mahomed H."/>
            <person name="Mcshane H."/>
        </authorList>
    </citation>
    <scope>NUCLEOTIDE SEQUENCE [LARGE SCALE GENOMIC DNA]</scope>
    <source>
        <strain evidence="9">852002-10433_SCH5171157</strain>
    </source>
</reference>
<dbReference type="OrthoDB" id="9784272at2"/>
<dbReference type="GO" id="GO:0016987">
    <property type="term" value="F:sigma factor activity"/>
    <property type="evidence" value="ECO:0007669"/>
    <property type="project" value="UniProtKB-KW"/>
</dbReference>
<evidence type="ECO:0000259" key="7">
    <source>
        <dbReference type="Pfam" id="PF04545"/>
    </source>
</evidence>
<dbReference type="SUPFAM" id="SSF88946">
    <property type="entry name" value="Sigma2 domain of RNA polymerase sigma factors"/>
    <property type="match status" value="1"/>
</dbReference>
<evidence type="ECO:0000256" key="4">
    <source>
        <dbReference type="ARBA" id="ARBA00023125"/>
    </source>
</evidence>
<feature type="domain" description="RNA polymerase sigma-70 region 2" evidence="6">
    <location>
        <begin position="29"/>
        <end position="95"/>
    </location>
</feature>
<dbReference type="InterPro" id="IPR007627">
    <property type="entry name" value="RNA_pol_sigma70_r2"/>
</dbReference>
<sequence length="187" mass="20743">MARTPEVSNVLDAQLRRVARGDAEAFAGLYDATSARVYGLVIRILRDPGYSEETTQDVYAQVWRSAADYDPEQGSALAWLMTLAHRRAVDRVRAEVASSRREARYVAASAEPDTDVVADSAIRSDEQRQVADCLGSLTDLQRQAIELAYYDGLTYPQVSERLSVSLGTVKTRMRDGLRRLRDCLGVA</sequence>
<evidence type="ECO:0000256" key="1">
    <source>
        <dbReference type="ARBA" id="ARBA00010641"/>
    </source>
</evidence>
<dbReference type="AlphaFoldDB" id="A0A1A0VVW3"/>
<name>A0A1A0VVW3_MYCPR</name>
<gene>
    <name evidence="8" type="ORF">A5779_01815</name>
</gene>
<evidence type="ECO:0000313" key="9">
    <source>
        <dbReference type="Proteomes" id="UP000094008"/>
    </source>
</evidence>
<dbReference type="CDD" id="cd06171">
    <property type="entry name" value="Sigma70_r4"/>
    <property type="match status" value="1"/>
</dbReference>
<accession>A0A1A0VVW3</accession>
<dbReference type="InterPro" id="IPR039425">
    <property type="entry name" value="RNA_pol_sigma-70-like"/>
</dbReference>
<dbReference type="EMBL" id="LZSY01000122">
    <property type="protein sequence ID" value="OBB87368.1"/>
    <property type="molecule type" value="Genomic_DNA"/>
</dbReference>
<dbReference type="InterPro" id="IPR036388">
    <property type="entry name" value="WH-like_DNA-bd_sf"/>
</dbReference>
<evidence type="ECO:0000256" key="3">
    <source>
        <dbReference type="ARBA" id="ARBA00023082"/>
    </source>
</evidence>
<evidence type="ECO:0000259" key="6">
    <source>
        <dbReference type="Pfam" id="PF04542"/>
    </source>
</evidence>
<proteinExistence type="inferred from homology"/>
<dbReference type="InterPro" id="IPR007630">
    <property type="entry name" value="RNA_pol_sigma70_r4"/>
</dbReference>
<dbReference type="InterPro" id="IPR013325">
    <property type="entry name" value="RNA_pol_sigma_r2"/>
</dbReference>
<dbReference type="InterPro" id="IPR013324">
    <property type="entry name" value="RNA_pol_sigma_r3/r4-like"/>
</dbReference>